<name>K5W5U9_PHACS</name>
<feature type="transmembrane region" description="Helical" evidence="1">
    <location>
        <begin position="220"/>
        <end position="241"/>
    </location>
</feature>
<keyword evidence="1" id="KW-1133">Transmembrane helix</keyword>
<dbReference type="KEGG" id="pco:PHACADRAFT_185257"/>
<dbReference type="EMBL" id="JH930473">
    <property type="protein sequence ID" value="EKM54314.1"/>
    <property type="molecule type" value="Genomic_DNA"/>
</dbReference>
<feature type="transmembrane region" description="Helical" evidence="1">
    <location>
        <begin position="20"/>
        <end position="42"/>
    </location>
</feature>
<dbReference type="GeneID" id="18910265"/>
<keyword evidence="1" id="KW-0472">Membrane</keyword>
<dbReference type="OrthoDB" id="2562239at2759"/>
<gene>
    <name evidence="2" type="ORF">PHACADRAFT_185257</name>
</gene>
<evidence type="ECO:0000256" key="1">
    <source>
        <dbReference type="SAM" id="Phobius"/>
    </source>
</evidence>
<sequence length="324" mass="35549">MSAPVSFPAPIGGVPFDSDFAPSLFFTVLYGVVCLLGIWRMARKSSRSMLVGTTLIFIVERTVIWSLRTWQSKTPAEDTDRFLTSYWQMSFTAGYIAIYGKLLASLKGLMMGAFKPSRATSVPFVLGPKDFAPDPESSASLLHSTLQQDKYTEVPSDESKAELLEAPEDPAVARKRKIFKYIFLFFGLQSLTPLLLGIVMGQLYVSAETNAGNAAIVGPLRYVIASVCLALLLSLQGLLLWASRLRRTRKFPLILLFALALILTIIPIYHFIIMGNKTTSLISTAPGSDNTPAEKTAFYLFQVVPELITSATLLGINAKEVFSA</sequence>
<feature type="transmembrane region" description="Helical" evidence="1">
    <location>
        <begin position="253"/>
        <end position="272"/>
    </location>
</feature>
<dbReference type="AlphaFoldDB" id="K5W5U9"/>
<dbReference type="Proteomes" id="UP000008370">
    <property type="component" value="Unassembled WGS sequence"/>
</dbReference>
<protein>
    <submittedName>
        <fullName evidence="2">Uncharacterized protein</fullName>
    </submittedName>
</protein>
<evidence type="ECO:0000313" key="3">
    <source>
        <dbReference type="Proteomes" id="UP000008370"/>
    </source>
</evidence>
<reference evidence="2 3" key="1">
    <citation type="journal article" date="2012" name="BMC Genomics">
        <title>Comparative genomics of the white-rot fungi, Phanerochaete carnosa and P. chrysosporium, to elucidate the genetic basis of the distinct wood types they colonize.</title>
        <authorList>
            <person name="Suzuki H."/>
            <person name="MacDonald J."/>
            <person name="Syed K."/>
            <person name="Salamov A."/>
            <person name="Hori C."/>
            <person name="Aerts A."/>
            <person name="Henrissat B."/>
            <person name="Wiebenga A."/>
            <person name="vanKuyk P.A."/>
            <person name="Barry K."/>
            <person name="Lindquist E."/>
            <person name="LaButti K."/>
            <person name="Lapidus A."/>
            <person name="Lucas S."/>
            <person name="Coutinho P."/>
            <person name="Gong Y."/>
            <person name="Samejima M."/>
            <person name="Mahadevan R."/>
            <person name="Abou-Zaid M."/>
            <person name="de Vries R.P."/>
            <person name="Igarashi K."/>
            <person name="Yadav J.S."/>
            <person name="Grigoriev I.V."/>
            <person name="Master E.R."/>
        </authorList>
    </citation>
    <scope>NUCLEOTIDE SEQUENCE [LARGE SCALE GENOMIC DNA]</scope>
    <source>
        <strain evidence="2 3">HHB-10118-sp</strain>
    </source>
</reference>
<feature type="transmembrane region" description="Helical" evidence="1">
    <location>
        <begin position="181"/>
        <end position="200"/>
    </location>
</feature>
<dbReference type="HOGENOM" id="CLU_060803_0_0_1"/>
<proteinExistence type="predicted"/>
<dbReference type="RefSeq" id="XP_007397012.1">
    <property type="nucleotide sequence ID" value="XM_007396950.1"/>
</dbReference>
<accession>K5W5U9</accession>
<keyword evidence="3" id="KW-1185">Reference proteome</keyword>
<dbReference type="InParanoid" id="K5W5U9"/>
<organism evidence="2 3">
    <name type="scientific">Phanerochaete carnosa (strain HHB-10118-sp)</name>
    <name type="common">White-rot fungus</name>
    <name type="synonym">Peniophora carnosa</name>
    <dbReference type="NCBI Taxonomy" id="650164"/>
    <lineage>
        <taxon>Eukaryota</taxon>
        <taxon>Fungi</taxon>
        <taxon>Dikarya</taxon>
        <taxon>Basidiomycota</taxon>
        <taxon>Agaricomycotina</taxon>
        <taxon>Agaricomycetes</taxon>
        <taxon>Polyporales</taxon>
        <taxon>Phanerochaetaceae</taxon>
        <taxon>Phanerochaete</taxon>
    </lineage>
</organism>
<evidence type="ECO:0000313" key="2">
    <source>
        <dbReference type="EMBL" id="EKM54314.1"/>
    </source>
</evidence>
<keyword evidence="1" id="KW-0812">Transmembrane</keyword>